<keyword evidence="1" id="KW-0812">Transmembrane</keyword>
<protein>
    <submittedName>
        <fullName evidence="2">Uncharacterized protein</fullName>
    </submittedName>
</protein>
<reference evidence="2 3" key="1">
    <citation type="submission" date="2019-03" db="EMBL/GenBank/DDBJ databases">
        <title>Single cell metagenomics reveals metabolic interactions within the superorganism composed of flagellate Streblomastix strix and complex community of Bacteroidetes bacteria on its surface.</title>
        <authorList>
            <person name="Treitli S.C."/>
            <person name="Kolisko M."/>
            <person name="Husnik F."/>
            <person name="Keeling P."/>
            <person name="Hampl V."/>
        </authorList>
    </citation>
    <scope>NUCLEOTIDE SEQUENCE [LARGE SCALE GENOMIC DNA]</scope>
    <source>
        <strain evidence="2">ST1C</strain>
    </source>
</reference>
<evidence type="ECO:0000256" key="1">
    <source>
        <dbReference type="SAM" id="Phobius"/>
    </source>
</evidence>
<accession>A0A5J4WLD4</accession>
<evidence type="ECO:0000313" key="2">
    <source>
        <dbReference type="EMBL" id="KAA6395877.1"/>
    </source>
</evidence>
<comment type="caution">
    <text evidence="2">The sequence shown here is derived from an EMBL/GenBank/DDBJ whole genome shotgun (WGS) entry which is preliminary data.</text>
</comment>
<dbReference type="Proteomes" id="UP000324800">
    <property type="component" value="Unassembled WGS sequence"/>
</dbReference>
<keyword evidence="1" id="KW-0472">Membrane</keyword>
<sequence>MTIKKFIVFVLLFNLIDCLLVLLIGGEWLLLQWNKTRIFILASGSLLKDIQPLTKTPEQHRLRFDPTFQWAVSVFPITDNSPRFFIRSASQTSFQLSKTTEGFKKENVNTLIKNELENKWKVLQSVEQSKQDLSIANADTFIFIEDGDDQPNVIYNKIHSKDHKEQLRKKKSISLFESINVIRHLTFTTAMQLEPFPIRKKPYIMHTFPFAAPLGRERDGEVTGHGLNEMERSGRIQLPEFISSKVQSLNNKYNLTQEINYEQSQKTNSETDESNLSCITAIALIDQQAAISVYSLLFDFDHHRISLHSFVLIALPSSSSRLMPILDKNRVMKVLKGENIKLIKRIDVGNANIVKGTFIKNE</sequence>
<gene>
    <name evidence="2" type="ORF">EZS28_008598</name>
</gene>
<dbReference type="AlphaFoldDB" id="A0A5J4WLD4"/>
<feature type="transmembrane region" description="Helical" evidence="1">
    <location>
        <begin position="6"/>
        <end position="31"/>
    </location>
</feature>
<dbReference type="EMBL" id="SNRW01001572">
    <property type="protein sequence ID" value="KAA6395877.1"/>
    <property type="molecule type" value="Genomic_DNA"/>
</dbReference>
<keyword evidence="1" id="KW-1133">Transmembrane helix</keyword>
<name>A0A5J4WLD4_9EUKA</name>
<proteinExistence type="predicted"/>
<evidence type="ECO:0000313" key="3">
    <source>
        <dbReference type="Proteomes" id="UP000324800"/>
    </source>
</evidence>
<organism evidence="2 3">
    <name type="scientific">Streblomastix strix</name>
    <dbReference type="NCBI Taxonomy" id="222440"/>
    <lineage>
        <taxon>Eukaryota</taxon>
        <taxon>Metamonada</taxon>
        <taxon>Preaxostyla</taxon>
        <taxon>Oxymonadida</taxon>
        <taxon>Streblomastigidae</taxon>
        <taxon>Streblomastix</taxon>
    </lineage>
</organism>